<name>A0A1H9IAM8_9HYPH</name>
<evidence type="ECO:0000313" key="2">
    <source>
        <dbReference type="Proteomes" id="UP000199647"/>
    </source>
</evidence>
<protein>
    <submittedName>
        <fullName evidence="1">Uncharacterized protein</fullName>
    </submittedName>
</protein>
<evidence type="ECO:0000313" key="1">
    <source>
        <dbReference type="EMBL" id="SEQ71610.1"/>
    </source>
</evidence>
<reference evidence="1 2" key="1">
    <citation type="submission" date="2016-10" db="EMBL/GenBank/DDBJ databases">
        <authorList>
            <person name="de Groot N.N."/>
        </authorList>
    </citation>
    <scope>NUCLEOTIDE SEQUENCE [LARGE SCALE GENOMIC DNA]</scope>
    <source>
        <strain evidence="1 2">A52C2</strain>
    </source>
</reference>
<keyword evidence="2" id="KW-1185">Reference proteome</keyword>
<proteinExistence type="predicted"/>
<dbReference type="RefSeq" id="WP_092496609.1">
    <property type="nucleotide sequence ID" value="NZ_FOFG01000007.1"/>
</dbReference>
<organism evidence="1 2">
    <name type="scientific">Faunimonas pinastri</name>
    <dbReference type="NCBI Taxonomy" id="1855383"/>
    <lineage>
        <taxon>Bacteria</taxon>
        <taxon>Pseudomonadati</taxon>
        <taxon>Pseudomonadota</taxon>
        <taxon>Alphaproteobacteria</taxon>
        <taxon>Hyphomicrobiales</taxon>
        <taxon>Afifellaceae</taxon>
        <taxon>Faunimonas</taxon>
    </lineage>
</organism>
<dbReference type="Proteomes" id="UP000199647">
    <property type="component" value="Unassembled WGS sequence"/>
</dbReference>
<dbReference type="EMBL" id="FOFG01000007">
    <property type="protein sequence ID" value="SEQ71610.1"/>
    <property type="molecule type" value="Genomic_DNA"/>
</dbReference>
<accession>A0A1H9IAM8</accession>
<sequence>MGDQAAPEAPAKTVLRWARRIGLSTAHLYRNLPDGTAASACHLSRASSALLQSAGPAKRCQNCKRYDHG</sequence>
<dbReference type="STRING" id="1855383.SAMN05216548_10738"/>
<dbReference type="AlphaFoldDB" id="A0A1H9IAM8"/>
<gene>
    <name evidence="1" type="ORF">SAMN05216548_10738</name>
</gene>